<dbReference type="InterPro" id="IPR050224">
    <property type="entry name" value="TALE_homeobox"/>
</dbReference>
<dbReference type="AlphaFoldDB" id="A0A232LRI6"/>
<gene>
    <name evidence="7" type="ORF">Egran_05453</name>
</gene>
<feature type="compositionally biased region" description="Low complexity" evidence="5">
    <location>
        <begin position="129"/>
        <end position="140"/>
    </location>
</feature>
<feature type="domain" description="Homeobox" evidence="6">
    <location>
        <begin position="249"/>
        <end position="312"/>
    </location>
</feature>
<dbReference type="InterPro" id="IPR001356">
    <property type="entry name" value="HD"/>
</dbReference>
<feature type="compositionally biased region" description="Polar residues" evidence="5">
    <location>
        <begin position="227"/>
        <end position="240"/>
    </location>
</feature>
<keyword evidence="2 4" id="KW-0371">Homeobox</keyword>
<dbReference type="PROSITE" id="PS50071">
    <property type="entry name" value="HOMEOBOX_2"/>
    <property type="match status" value="1"/>
</dbReference>
<feature type="region of interest" description="Disordered" evidence="5">
    <location>
        <begin position="61"/>
        <end position="177"/>
    </location>
</feature>
<feature type="compositionally biased region" description="Low complexity" evidence="5">
    <location>
        <begin position="339"/>
        <end position="355"/>
    </location>
</feature>
<evidence type="ECO:0000313" key="7">
    <source>
        <dbReference type="EMBL" id="OXV06780.1"/>
    </source>
</evidence>
<name>A0A232LRI6_9EURO</name>
<comment type="caution">
    <text evidence="7">The sequence shown here is derived from an EMBL/GenBank/DDBJ whole genome shotgun (WGS) entry which is preliminary data.</text>
</comment>
<keyword evidence="3 4" id="KW-0539">Nucleus</keyword>
<reference evidence="7 8" key="1">
    <citation type="journal article" date="2015" name="Environ. Microbiol.">
        <title>Metagenome sequence of Elaphomyces granulatus from sporocarp tissue reveals Ascomycota ectomycorrhizal fingerprints of genome expansion and a Proteobacteria-rich microbiome.</title>
        <authorList>
            <person name="Quandt C.A."/>
            <person name="Kohler A."/>
            <person name="Hesse C.N."/>
            <person name="Sharpton T.J."/>
            <person name="Martin F."/>
            <person name="Spatafora J.W."/>
        </authorList>
    </citation>
    <scope>NUCLEOTIDE SEQUENCE [LARGE SCALE GENOMIC DNA]</scope>
    <source>
        <strain evidence="7 8">OSC145934</strain>
    </source>
</reference>
<feature type="compositionally biased region" description="Basic and acidic residues" evidence="5">
    <location>
        <begin position="146"/>
        <end position="156"/>
    </location>
</feature>
<dbReference type="Gene3D" id="1.10.10.60">
    <property type="entry name" value="Homeodomain-like"/>
    <property type="match status" value="1"/>
</dbReference>
<evidence type="ECO:0000256" key="5">
    <source>
        <dbReference type="SAM" id="MobiDB-lite"/>
    </source>
</evidence>
<evidence type="ECO:0000313" key="8">
    <source>
        <dbReference type="Proteomes" id="UP000243515"/>
    </source>
</evidence>
<evidence type="ECO:0000256" key="2">
    <source>
        <dbReference type="ARBA" id="ARBA00023155"/>
    </source>
</evidence>
<dbReference type="Pfam" id="PF05920">
    <property type="entry name" value="Homeobox_KN"/>
    <property type="match status" value="1"/>
</dbReference>
<dbReference type="SMART" id="SM00389">
    <property type="entry name" value="HOX"/>
    <property type="match status" value="1"/>
</dbReference>
<protein>
    <recommendedName>
        <fullName evidence="6">Homeobox domain-containing protein</fullName>
    </recommendedName>
</protein>
<dbReference type="GO" id="GO:0003677">
    <property type="term" value="F:DNA binding"/>
    <property type="evidence" value="ECO:0007669"/>
    <property type="project" value="UniProtKB-UniRule"/>
</dbReference>
<feature type="compositionally biased region" description="Polar residues" evidence="5">
    <location>
        <begin position="327"/>
        <end position="338"/>
    </location>
</feature>
<evidence type="ECO:0000256" key="1">
    <source>
        <dbReference type="ARBA" id="ARBA00023125"/>
    </source>
</evidence>
<dbReference type="SUPFAM" id="SSF46689">
    <property type="entry name" value="Homeodomain-like"/>
    <property type="match status" value="1"/>
</dbReference>
<dbReference type="EMBL" id="NPHW01005417">
    <property type="protein sequence ID" value="OXV06780.1"/>
    <property type="molecule type" value="Genomic_DNA"/>
</dbReference>
<proteinExistence type="predicted"/>
<sequence>MPQHSETDEDTRLMALSYSSGLPAARAQTLPSFSELLPPHLHAEIDSASFPVQSWKYKQTGPVPAVAAESASKPRPALRPPSFPSPLKLGDTNQDIPLNPSSTHRSQTGSRRVNESLSIYHSEHPTPPSGMGSTSPCGSPSLPPIRDLRPHPERDGNWLGTSFEDTPLGRPNSFSHDFRASSREPLVFHSRNLPGPDNGGTPLAYGQQAYDNPRYVHYPAAYRSDSDCSPLSHSPQSSNFGVLGDSVDPRGKRRRGNLPKPVTDILRAWFHEHLDHPYPSEEDKQIFMSRTGLSISQISNWFINARRRQLPALRNQIRNSDVDRNMIPQSPLSDVDQTSSQASGSSPSRSMHNLT</sequence>
<dbReference type="GO" id="GO:0005634">
    <property type="term" value="C:nucleus"/>
    <property type="evidence" value="ECO:0007669"/>
    <property type="project" value="UniProtKB-SubCell"/>
</dbReference>
<evidence type="ECO:0000256" key="3">
    <source>
        <dbReference type="ARBA" id="ARBA00023242"/>
    </source>
</evidence>
<comment type="subcellular location">
    <subcellularLocation>
        <location evidence="4">Nucleus</location>
    </subcellularLocation>
</comment>
<dbReference type="InterPro" id="IPR008422">
    <property type="entry name" value="KN_HD"/>
</dbReference>
<organism evidence="7 8">
    <name type="scientific">Elaphomyces granulatus</name>
    <dbReference type="NCBI Taxonomy" id="519963"/>
    <lineage>
        <taxon>Eukaryota</taxon>
        <taxon>Fungi</taxon>
        <taxon>Dikarya</taxon>
        <taxon>Ascomycota</taxon>
        <taxon>Pezizomycotina</taxon>
        <taxon>Eurotiomycetes</taxon>
        <taxon>Eurotiomycetidae</taxon>
        <taxon>Eurotiales</taxon>
        <taxon>Elaphomycetaceae</taxon>
        <taxon>Elaphomyces</taxon>
    </lineage>
</organism>
<dbReference type="GO" id="GO:0006355">
    <property type="term" value="P:regulation of DNA-templated transcription"/>
    <property type="evidence" value="ECO:0007669"/>
    <property type="project" value="InterPro"/>
</dbReference>
<evidence type="ECO:0000259" key="6">
    <source>
        <dbReference type="PROSITE" id="PS50071"/>
    </source>
</evidence>
<dbReference type="OrthoDB" id="10056939at2759"/>
<evidence type="ECO:0000256" key="4">
    <source>
        <dbReference type="PROSITE-ProRule" id="PRU00108"/>
    </source>
</evidence>
<dbReference type="Proteomes" id="UP000243515">
    <property type="component" value="Unassembled WGS sequence"/>
</dbReference>
<feature type="compositionally biased region" description="Polar residues" evidence="5">
    <location>
        <begin position="91"/>
        <end position="119"/>
    </location>
</feature>
<keyword evidence="8" id="KW-1185">Reference proteome</keyword>
<feature type="DNA-binding region" description="Homeobox" evidence="4">
    <location>
        <begin position="251"/>
        <end position="313"/>
    </location>
</feature>
<feature type="region of interest" description="Disordered" evidence="5">
    <location>
        <begin position="321"/>
        <end position="355"/>
    </location>
</feature>
<accession>A0A232LRI6</accession>
<feature type="region of interest" description="Disordered" evidence="5">
    <location>
        <begin position="227"/>
        <end position="258"/>
    </location>
</feature>
<dbReference type="PANTHER" id="PTHR11850">
    <property type="entry name" value="HOMEOBOX PROTEIN TRANSCRIPTION FACTORS"/>
    <property type="match status" value="1"/>
</dbReference>
<keyword evidence="1 4" id="KW-0238">DNA-binding</keyword>
<dbReference type="InterPro" id="IPR009057">
    <property type="entry name" value="Homeodomain-like_sf"/>
</dbReference>
<dbReference type="CDD" id="cd00086">
    <property type="entry name" value="homeodomain"/>
    <property type="match status" value="1"/>
</dbReference>